<keyword evidence="3" id="KW-1185">Reference proteome</keyword>
<organism evidence="2 3">
    <name type="scientific">Pandoraea terrigena</name>
    <dbReference type="NCBI Taxonomy" id="2508292"/>
    <lineage>
        <taxon>Bacteria</taxon>
        <taxon>Pseudomonadati</taxon>
        <taxon>Pseudomonadota</taxon>
        <taxon>Betaproteobacteria</taxon>
        <taxon>Burkholderiales</taxon>
        <taxon>Burkholderiaceae</taxon>
        <taxon>Pandoraea</taxon>
    </lineage>
</organism>
<evidence type="ECO:0000259" key="1">
    <source>
        <dbReference type="Pfam" id="PF13643"/>
    </source>
</evidence>
<dbReference type="EMBL" id="CABPRU010000015">
    <property type="protein sequence ID" value="VVE46605.1"/>
    <property type="molecule type" value="Genomic_DNA"/>
</dbReference>
<dbReference type="AlphaFoldDB" id="A0A5E4YE61"/>
<protein>
    <recommendedName>
        <fullName evidence="1">DUF4145 domain-containing protein</fullName>
    </recommendedName>
</protein>
<feature type="domain" description="DUF4145" evidence="1">
    <location>
        <begin position="134"/>
        <end position="214"/>
    </location>
</feature>
<dbReference type="InterPro" id="IPR025285">
    <property type="entry name" value="DUF4145"/>
</dbReference>
<gene>
    <name evidence="2" type="ORF">PTE31013_04472</name>
</gene>
<dbReference type="Pfam" id="PF13643">
    <property type="entry name" value="DUF4145"/>
    <property type="match status" value="1"/>
</dbReference>
<sequence>MTQIAPPSFSNPRFNCPHCGAFSAHTWYESLAFSTAKDSLANIAQALISGRTLSERPKVGDSHSLHLRQIGPIAVFIQNRGVREIRYGAGLNLSKCESCDGIAVWVAEAMIYPELSSCPPPNEDLADDIKADYNEARAIVEKSPRGAAALLRLCLQKLCGQLGYQGLSIDAAIAKLYADKVDPRLIMVMDIVRVYGNNAVHPGELDLRDDRDIAIKLFQLINVLAGELLSTPKQIAAMFGALPEGAKEAAERRNQKATGARDK</sequence>
<dbReference type="OrthoDB" id="9808624at2"/>
<evidence type="ECO:0000313" key="2">
    <source>
        <dbReference type="EMBL" id="VVE46605.1"/>
    </source>
</evidence>
<reference evidence="2 3" key="1">
    <citation type="submission" date="2019-08" db="EMBL/GenBank/DDBJ databases">
        <authorList>
            <person name="Peeters C."/>
        </authorList>
    </citation>
    <scope>NUCLEOTIDE SEQUENCE [LARGE SCALE GENOMIC DNA]</scope>
    <source>
        <strain evidence="2 3">LMG 31013</strain>
    </source>
</reference>
<dbReference type="Proteomes" id="UP000334380">
    <property type="component" value="Unassembled WGS sequence"/>
</dbReference>
<name>A0A5E4YE61_9BURK</name>
<evidence type="ECO:0000313" key="3">
    <source>
        <dbReference type="Proteomes" id="UP000334380"/>
    </source>
</evidence>
<proteinExistence type="predicted"/>
<dbReference type="RefSeq" id="WP_150614831.1">
    <property type="nucleotide sequence ID" value="NZ_CABPRU010000015.1"/>
</dbReference>
<accession>A0A5E4YE61</accession>